<evidence type="ECO:0000313" key="4">
    <source>
        <dbReference type="EMBL" id="KAK5170337.1"/>
    </source>
</evidence>
<dbReference type="Pfam" id="PF02558">
    <property type="entry name" value="ApbA"/>
    <property type="match status" value="1"/>
</dbReference>
<comment type="caution">
    <text evidence="4">The sequence shown here is derived from an EMBL/GenBank/DDBJ whole genome shotgun (WGS) entry which is preliminary data.</text>
</comment>
<organism evidence="4 5">
    <name type="scientific">Saxophila tyrrhenica</name>
    <dbReference type="NCBI Taxonomy" id="1690608"/>
    <lineage>
        <taxon>Eukaryota</taxon>
        <taxon>Fungi</taxon>
        <taxon>Dikarya</taxon>
        <taxon>Ascomycota</taxon>
        <taxon>Pezizomycotina</taxon>
        <taxon>Dothideomycetes</taxon>
        <taxon>Dothideomycetidae</taxon>
        <taxon>Mycosphaerellales</taxon>
        <taxon>Extremaceae</taxon>
        <taxon>Saxophila</taxon>
    </lineage>
</organism>
<gene>
    <name evidence="4" type="ORF">LTR77_004924</name>
</gene>
<proteinExistence type="predicted"/>
<name>A0AAV9PAJ6_9PEZI</name>
<dbReference type="Pfam" id="PF08546">
    <property type="entry name" value="ApbA_C"/>
    <property type="match status" value="1"/>
</dbReference>
<sequence length="498" mass="53666">MTDIGIPNLILVSGRLGLHKLLCGHFGRQQAMLWLSSANTSCSHPSHPEWLSLSSITQNNTWAANCADTYTLREQGHSTRHIARITGIPKTTVGNVLRTGRKPPRKENAPKTLSEEDVALLARELPHDWGVQNEKKAKELGIIASRTTICRALKKYRSKHGNATPSQGANILLADAEGVGAVYLYQLLQAGCTVTAVCGSNYDVVSQQGFTMNSVRYGNVKFRPTRKVRSIEDSAGSSFDYVLVCTKSSTEASHLWLSTAIVLIQSGIGIEEEVKQTFSDNAIISAPVRCPATETAPGHIDYQETLNILEVGTYPSNTSIEHRATAKEFAGLMVQGGGGAEYRPDIQVLRCSRLLMGAAWGPIWGIMREIVHLAKAIGVPNLTKEVARDKLSIAMERKKAGAESETRMSQDVQEGRPTEVETVVGTTVRMARQYGVPMPRLETVYALAKGRNATLLAASKDASAAAADVTPPARSSTPAPTNTNASTQTVGRGPLPDG</sequence>
<evidence type="ECO:0000313" key="5">
    <source>
        <dbReference type="Proteomes" id="UP001337655"/>
    </source>
</evidence>
<evidence type="ECO:0008006" key="6">
    <source>
        <dbReference type="Google" id="ProtNLM"/>
    </source>
</evidence>
<dbReference type="EMBL" id="JAVRRT010000007">
    <property type="protein sequence ID" value="KAK5170337.1"/>
    <property type="molecule type" value="Genomic_DNA"/>
</dbReference>
<dbReference type="Gene3D" id="3.40.50.720">
    <property type="entry name" value="NAD(P)-binding Rossmann-like Domain"/>
    <property type="match status" value="1"/>
</dbReference>
<feature type="compositionally biased region" description="Low complexity" evidence="1">
    <location>
        <begin position="459"/>
        <end position="483"/>
    </location>
</feature>
<evidence type="ECO:0000256" key="1">
    <source>
        <dbReference type="SAM" id="MobiDB-lite"/>
    </source>
</evidence>
<protein>
    <recommendedName>
        <fullName evidence="6">2-dehydropantoate 2-reductase</fullName>
    </recommendedName>
</protein>
<dbReference type="PANTHER" id="PTHR21708">
    <property type="entry name" value="PROBABLE 2-DEHYDROPANTOATE 2-REDUCTASE"/>
    <property type="match status" value="1"/>
</dbReference>
<evidence type="ECO:0000259" key="2">
    <source>
        <dbReference type="Pfam" id="PF02558"/>
    </source>
</evidence>
<dbReference type="InterPro" id="IPR013328">
    <property type="entry name" value="6PGD_dom2"/>
</dbReference>
<feature type="domain" description="Ketopantoate reductase N-terminal" evidence="2">
    <location>
        <begin position="178"/>
        <end position="313"/>
    </location>
</feature>
<feature type="region of interest" description="Disordered" evidence="1">
    <location>
        <begin position="459"/>
        <end position="498"/>
    </location>
</feature>
<dbReference type="InterPro" id="IPR051402">
    <property type="entry name" value="KPR-Related"/>
</dbReference>
<feature type="region of interest" description="Disordered" evidence="1">
    <location>
        <begin position="397"/>
        <end position="419"/>
    </location>
</feature>
<feature type="domain" description="Ketopantoate reductase C-terminal" evidence="3">
    <location>
        <begin position="362"/>
        <end position="451"/>
    </location>
</feature>
<dbReference type="SUPFAM" id="SSF48179">
    <property type="entry name" value="6-phosphogluconate dehydrogenase C-terminal domain-like"/>
    <property type="match status" value="1"/>
</dbReference>
<dbReference type="InterPro" id="IPR013752">
    <property type="entry name" value="KPA_reductase"/>
</dbReference>
<dbReference type="AlphaFoldDB" id="A0AAV9PAJ6"/>
<evidence type="ECO:0000259" key="3">
    <source>
        <dbReference type="Pfam" id="PF08546"/>
    </source>
</evidence>
<dbReference type="Gene3D" id="1.10.1040.10">
    <property type="entry name" value="N-(1-d-carboxylethyl)-l-norvaline Dehydrogenase, domain 2"/>
    <property type="match status" value="1"/>
</dbReference>
<dbReference type="InterPro" id="IPR013332">
    <property type="entry name" value="KPR_N"/>
</dbReference>
<dbReference type="InterPro" id="IPR008927">
    <property type="entry name" value="6-PGluconate_DH-like_C_sf"/>
</dbReference>
<dbReference type="Proteomes" id="UP001337655">
    <property type="component" value="Unassembled WGS sequence"/>
</dbReference>
<keyword evidence="5" id="KW-1185">Reference proteome</keyword>
<dbReference type="RefSeq" id="XP_064659535.1">
    <property type="nucleotide sequence ID" value="XM_064802174.1"/>
</dbReference>
<accession>A0AAV9PAJ6</accession>
<feature type="region of interest" description="Disordered" evidence="1">
    <location>
        <begin position="94"/>
        <end position="113"/>
    </location>
</feature>
<dbReference type="GO" id="GO:0005737">
    <property type="term" value="C:cytoplasm"/>
    <property type="evidence" value="ECO:0007669"/>
    <property type="project" value="TreeGrafter"/>
</dbReference>
<dbReference type="PANTHER" id="PTHR21708:SF30">
    <property type="entry name" value="2-DEHYDROPANTOATE 2-REDUCTASE-RELATED"/>
    <property type="match status" value="1"/>
</dbReference>
<dbReference type="GeneID" id="89926268"/>
<reference evidence="4 5" key="1">
    <citation type="submission" date="2023-08" db="EMBL/GenBank/DDBJ databases">
        <title>Black Yeasts Isolated from many extreme environments.</title>
        <authorList>
            <person name="Coleine C."/>
            <person name="Stajich J.E."/>
            <person name="Selbmann L."/>
        </authorList>
    </citation>
    <scope>NUCLEOTIDE SEQUENCE [LARGE SCALE GENOMIC DNA]</scope>
    <source>
        <strain evidence="4 5">CCFEE 5935</strain>
    </source>
</reference>